<dbReference type="RefSeq" id="WP_106680762.1">
    <property type="nucleotide sequence ID" value="NZ_PXWG01000111.1"/>
</dbReference>
<sequence>MTGPYVAAIDQGTTSSRCIVFDREGRAVGSDQREHRQIFPKPGWVEHDAAEIWAKVQAVVAGALAAAGLRAGELSALGITNQRETTVLWDRSTGKPVHNAIVWQDTRTDALCRELGGADGQDRFRAATGLPLASYFSGPKAAWLLEHVPGLRRRAENGEIAFGTVDSWLVWNLTGGTDGGVHVTDVTNASRTLLMDLGTLQWDAGILAAMGIPEAVLPEIRSSCEVYGRAVGPLAGVPVAAALGDQQAAVFGQTCYGVGEAKNTYGTGSFLLLNTGTRPVPSKNGLLTTVGYRLGGEPAVYCLEGSIAVTGALVQWFRDQLGLIRSAGEIEALAASVPDNGGAYIVPAFSGLYAPYWRADARGVITGLTGYVTRAHLARAVLEATSWQTREVVDAMFQDSGVRISSLKVDGGMTANGLLMQHQADVLGVPVIRPVVAETTSLGAAYAAGLATGVWRDPDELRAHWQRDAEWTPRRAPEEREAEYRVWRKAVERSFGWL</sequence>
<evidence type="ECO:0000259" key="13">
    <source>
        <dbReference type="Pfam" id="PF02782"/>
    </source>
</evidence>
<dbReference type="Pfam" id="PF02782">
    <property type="entry name" value="FGGY_C"/>
    <property type="match status" value="1"/>
</dbReference>
<dbReference type="InterPro" id="IPR043129">
    <property type="entry name" value="ATPase_NBD"/>
</dbReference>
<proteinExistence type="inferred from homology"/>
<dbReference type="EMBL" id="PXWG01000111">
    <property type="protein sequence ID" value="PSJ25612.1"/>
    <property type="molecule type" value="Genomic_DNA"/>
</dbReference>
<feature type="binding site" evidence="10">
    <location>
        <position position="267"/>
    </location>
    <ligand>
        <name>ADP</name>
        <dbReference type="ChEBI" id="CHEBI:456216"/>
    </ligand>
</feature>
<feature type="binding site" evidence="10">
    <location>
        <position position="416"/>
    </location>
    <ligand>
        <name>ADP</name>
        <dbReference type="ChEBI" id="CHEBI:456216"/>
    </ligand>
</feature>
<dbReference type="GO" id="GO:0004370">
    <property type="term" value="F:glycerol kinase activity"/>
    <property type="evidence" value="ECO:0007669"/>
    <property type="project" value="UniProtKB-UniRule"/>
</dbReference>
<feature type="binding site" evidence="10">
    <location>
        <position position="135"/>
    </location>
    <ligand>
        <name>glycerol</name>
        <dbReference type="ChEBI" id="CHEBI:17754"/>
    </ligand>
</feature>
<evidence type="ECO:0000256" key="8">
    <source>
        <dbReference type="ARBA" id="ARBA00052101"/>
    </source>
</evidence>
<feature type="binding site" evidence="10">
    <location>
        <position position="17"/>
    </location>
    <ligand>
        <name>ADP</name>
        <dbReference type="ChEBI" id="CHEBI:456216"/>
    </ligand>
</feature>
<feature type="binding site" evidence="10">
    <location>
        <position position="135"/>
    </location>
    <ligand>
        <name>sn-glycerol 3-phosphate</name>
        <dbReference type="ChEBI" id="CHEBI:57597"/>
    </ligand>
</feature>
<comment type="caution">
    <text evidence="14">The sequence shown here is derived from an EMBL/GenBank/DDBJ whole genome shotgun (WGS) entry which is preliminary data.</text>
</comment>
<feature type="binding site" evidence="10">
    <location>
        <position position="83"/>
    </location>
    <ligand>
        <name>glycerol</name>
        <dbReference type="ChEBI" id="CHEBI:17754"/>
    </ligand>
</feature>
<feature type="binding site" evidence="10">
    <location>
        <position position="84"/>
    </location>
    <ligand>
        <name>sn-glycerol 3-phosphate</name>
        <dbReference type="ChEBI" id="CHEBI:57597"/>
    </ligand>
</feature>
<accession>A0A9X7PF68</accession>
<dbReference type="AlphaFoldDB" id="A0A9X7PF68"/>
<evidence type="ECO:0000256" key="6">
    <source>
        <dbReference type="ARBA" id="ARBA00022798"/>
    </source>
</evidence>
<feature type="binding site" evidence="10">
    <location>
        <position position="412"/>
    </location>
    <ligand>
        <name>ADP</name>
        <dbReference type="ChEBI" id="CHEBI:456216"/>
    </ligand>
</feature>
<evidence type="ECO:0000256" key="1">
    <source>
        <dbReference type="ARBA" id="ARBA00005190"/>
    </source>
</evidence>
<comment type="similarity">
    <text evidence="2 10 11">Belongs to the FGGY kinase family.</text>
</comment>
<feature type="binding site" evidence="10">
    <location>
        <position position="315"/>
    </location>
    <ligand>
        <name>ATP</name>
        <dbReference type="ChEBI" id="CHEBI:30616"/>
    </ligand>
</feature>
<dbReference type="FunFam" id="3.30.420.40:FF:000008">
    <property type="entry name" value="Glycerol kinase"/>
    <property type="match status" value="1"/>
</dbReference>
<dbReference type="InterPro" id="IPR005999">
    <property type="entry name" value="Glycerol_kin"/>
</dbReference>
<evidence type="ECO:0000256" key="10">
    <source>
        <dbReference type="HAMAP-Rule" id="MF_00186"/>
    </source>
</evidence>
<dbReference type="CDD" id="cd07769">
    <property type="entry name" value="ASKHA_NBD_FGGY_GK"/>
    <property type="match status" value="1"/>
</dbReference>
<dbReference type="EC" id="2.7.1.30" evidence="10"/>
<feature type="binding site" evidence="10">
    <location>
        <position position="15"/>
    </location>
    <ligand>
        <name>ATP</name>
        <dbReference type="ChEBI" id="CHEBI:30616"/>
    </ligand>
</feature>
<protein>
    <recommendedName>
        <fullName evidence="10">Glycerol kinase</fullName>
        <ecNumber evidence="10">2.7.1.30</ecNumber>
    </recommendedName>
    <alternativeName>
        <fullName evidence="10">ATP:glycerol 3-phosphotransferase</fullName>
    </alternativeName>
    <alternativeName>
        <fullName evidence="10">Glycerokinase</fullName>
        <shortName evidence="10">GK</shortName>
    </alternativeName>
</protein>
<dbReference type="Pfam" id="PF00370">
    <property type="entry name" value="FGGY_N"/>
    <property type="match status" value="1"/>
</dbReference>
<evidence type="ECO:0000256" key="4">
    <source>
        <dbReference type="ARBA" id="ARBA00022741"/>
    </source>
</evidence>
<feature type="binding site" evidence="10">
    <location>
        <position position="13"/>
    </location>
    <ligand>
        <name>ATP</name>
        <dbReference type="ChEBI" id="CHEBI:30616"/>
    </ligand>
</feature>
<evidence type="ECO:0000313" key="15">
    <source>
        <dbReference type="Proteomes" id="UP000242427"/>
    </source>
</evidence>
<keyword evidence="15" id="KW-1185">Reference proteome</keyword>
<dbReference type="GO" id="GO:0005829">
    <property type="term" value="C:cytosol"/>
    <property type="evidence" value="ECO:0007669"/>
    <property type="project" value="TreeGrafter"/>
</dbReference>
<dbReference type="GO" id="GO:0019563">
    <property type="term" value="P:glycerol catabolic process"/>
    <property type="evidence" value="ECO:0007669"/>
    <property type="project" value="UniProtKB-UniRule"/>
</dbReference>
<evidence type="ECO:0000313" key="14">
    <source>
        <dbReference type="EMBL" id="PSJ25612.1"/>
    </source>
</evidence>
<feature type="binding site" evidence="10">
    <location>
        <position position="246"/>
    </location>
    <ligand>
        <name>glycerol</name>
        <dbReference type="ChEBI" id="CHEBI:17754"/>
    </ligand>
</feature>
<dbReference type="InterPro" id="IPR018485">
    <property type="entry name" value="FGGY_C"/>
</dbReference>
<dbReference type="InterPro" id="IPR000577">
    <property type="entry name" value="Carb_kinase_FGGY"/>
</dbReference>
<feature type="binding site" evidence="10">
    <location>
        <position position="245"/>
    </location>
    <ligand>
        <name>glycerol</name>
        <dbReference type="ChEBI" id="CHEBI:17754"/>
    </ligand>
</feature>
<feature type="binding site" evidence="10">
    <location>
        <position position="83"/>
    </location>
    <ligand>
        <name>sn-glycerol 3-phosphate</name>
        <dbReference type="ChEBI" id="CHEBI:57597"/>
    </ligand>
</feature>
<dbReference type="FunFam" id="3.30.420.40:FF:000007">
    <property type="entry name" value="Glycerol kinase"/>
    <property type="match status" value="1"/>
</dbReference>
<feature type="domain" description="Carbohydrate kinase FGGY N-terminal" evidence="12">
    <location>
        <begin position="5"/>
        <end position="252"/>
    </location>
</feature>
<dbReference type="NCBIfam" id="TIGR01311">
    <property type="entry name" value="glycerol_kin"/>
    <property type="match status" value="1"/>
</dbReference>
<feature type="binding site" evidence="10">
    <location>
        <position position="311"/>
    </location>
    <ligand>
        <name>ADP</name>
        <dbReference type="ChEBI" id="CHEBI:456216"/>
    </ligand>
</feature>
<organism evidence="14 15">
    <name type="scientific">Streptosporangium nondiastaticum</name>
    <dbReference type="NCBI Taxonomy" id="35764"/>
    <lineage>
        <taxon>Bacteria</taxon>
        <taxon>Bacillati</taxon>
        <taxon>Actinomycetota</taxon>
        <taxon>Actinomycetes</taxon>
        <taxon>Streptosporangiales</taxon>
        <taxon>Streptosporangiaceae</taxon>
        <taxon>Streptosporangium</taxon>
    </lineage>
</organism>
<feature type="domain" description="Carbohydrate kinase FGGY C-terminal" evidence="13">
    <location>
        <begin position="262"/>
        <end position="451"/>
    </location>
</feature>
<reference evidence="14 15" key="1">
    <citation type="submission" date="2018-03" db="EMBL/GenBank/DDBJ databases">
        <title>Chitinolytic properties of Streptosporangium nondiastaticum TBG75A20.</title>
        <authorList>
            <person name="Gayathri V."/>
            <person name="Shiburaj S."/>
        </authorList>
    </citation>
    <scope>NUCLEOTIDE SEQUENCE [LARGE SCALE GENOMIC DNA]</scope>
    <source>
        <strain evidence="14 15">TBG75A20</strain>
    </source>
</reference>
<evidence type="ECO:0000259" key="12">
    <source>
        <dbReference type="Pfam" id="PF00370"/>
    </source>
</evidence>
<dbReference type="SUPFAM" id="SSF53067">
    <property type="entry name" value="Actin-like ATPase domain"/>
    <property type="match status" value="2"/>
</dbReference>
<dbReference type="InterPro" id="IPR018484">
    <property type="entry name" value="FGGY_N"/>
</dbReference>
<evidence type="ECO:0000256" key="5">
    <source>
        <dbReference type="ARBA" id="ARBA00022777"/>
    </source>
</evidence>
<comment type="activity regulation">
    <text evidence="10">Inhibited by fructose 1,6-bisphosphate (FBP).</text>
</comment>
<dbReference type="GO" id="GO:0005524">
    <property type="term" value="F:ATP binding"/>
    <property type="evidence" value="ECO:0007669"/>
    <property type="project" value="UniProtKB-UniRule"/>
</dbReference>
<dbReference type="InterPro" id="IPR018483">
    <property type="entry name" value="Carb_kinase_FGGY_CS"/>
</dbReference>
<keyword evidence="6 10" id="KW-0319">Glycerol metabolism</keyword>
<feature type="binding site" evidence="10">
    <location>
        <position position="13"/>
    </location>
    <ligand>
        <name>sn-glycerol 3-phosphate</name>
        <dbReference type="ChEBI" id="CHEBI:57597"/>
    </ligand>
</feature>
<dbReference type="PANTHER" id="PTHR10196">
    <property type="entry name" value="SUGAR KINASE"/>
    <property type="match status" value="1"/>
</dbReference>
<dbReference type="Gene3D" id="3.30.420.40">
    <property type="match status" value="2"/>
</dbReference>
<dbReference type="PROSITE" id="PS00445">
    <property type="entry name" value="FGGY_KINASES_2"/>
    <property type="match status" value="1"/>
</dbReference>
<keyword evidence="7 10" id="KW-0067">ATP-binding</keyword>
<keyword evidence="4 10" id="KW-0547">Nucleotide-binding</keyword>
<feature type="binding site" evidence="10">
    <location>
        <position position="13"/>
    </location>
    <ligand>
        <name>ADP</name>
        <dbReference type="ChEBI" id="CHEBI:456216"/>
    </ligand>
</feature>
<gene>
    <name evidence="10 14" type="primary">glpK</name>
    <name evidence="14" type="ORF">B7P34_27235</name>
</gene>
<evidence type="ECO:0000256" key="3">
    <source>
        <dbReference type="ARBA" id="ARBA00022679"/>
    </source>
</evidence>
<dbReference type="HAMAP" id="MF_00186">
    <property type="entry name" value="Glycerol_kin"/>
    <property type="match status" value="1"/>
</dbReference>
<evidence type="ECO:0000256" key="7">
    <source>
        <dbReference type="ARBA" id="ARBA00022840"/>
    </source>
</evidence>
<feature type="binding site" evidence="10">
    <location>
        <position position="311"/>
    </location>
    <ligand>
        <name>ATP</name>
        <dbReference type="ChEBI" id="CHEBI:30616"/>
    </ligand>
</feature>
<dbReference type="NCBIfam" id="NF000756">
    <property type="entry name" value="PRK00047.1"/>
    <property type="match status" value="1"/>
</dbReference>
<dbReference type="PANTHER" id="PTHR10196:SF69">
    <property type="entry name" value="GLYCEROL KINASE"/>
    <property type="match status" value="1"/>
</dbReference>
<comment type="pathway">
    <text evidence="1 10">Polyol metabolism; glycerol degradation via glycerol kinase pathway; sn-glycerol 3-phosphate from glycerol: step 1/1.</text>
</comment>
<dbReference type="GO" id="GO:0006072">
    <property type="term" value="P:glycerol-3-phosphate metabolic process"/>
    <property type="evidence" value="ECO:0007669"/>
    <property type="project" value="InterPro"/>
</dbReference>
<feature type="binding site" evidence="10">
    <location>
        <position position="412"/>
    </location>
    <ligand>
        <name>ATP</name>
        <dbReference type="ChEBI" id="CHEBI:30616"/>
    </ligand>
</feature>
<feature type="binding site" evidence="10">
    <location>
        <position position="267"/>
    </location>
    <ligand>
        <name>ATP</name>
        <dbReference type="ChEBI" id="CHEBI:30616"/>
    </ligand>
</feature>
<feature type="binding site" evidence="10">
    <location>
        <position position="14"/>
    </location>
    <ligand>
        <name>ATP</name>
        <dbReference type="ChEBI" id="CHEBI:30616"/>
    </ligand>
</feature>
<dbReference type="OrthoDB" id="9805576at2"/>
<name>A0A9X7PF68_9ACTN</name>
<feature type="binding site" evidence="10">
    <location>
        <position position="84"/>
    </location>
    <ligand>
        <name>glycerol</name>
        <dbReference type="ChEBI" id="CHEBI:17754"/>
    </ligand>
</feature>
<comment type="function">
    <text evidence="9 10">Key enzyme in the regulation of glycerol uptake and metabolism. Catalyzes the phosphorylation of glycerol to yield sn-glycerol 3-phosphate.</text>
</comment>
<dbReference type="Proteomes" id="UP000242427">
    <property type="component" value="Unassembled WGS sequence"/>
</dbReference>
<keyword evidence="3 10" id="KW-0808">Transferase</keyword>
<evidence type="ECO:0000256" key="11">
    <source>
        <dbReference type="RuleBase" id="RU003733"/>
    </source>
</evidence>
<keyword evidence="5 10" id="KW-0418">Kinase</keyword>
<feature type="binding site" evidence="10">
    <location>
        <position position="245"/>
    </location>
    <ligand>
        <name>sn-glycerol 3-phosphate</name>
        <dbReference type="ChEBI" id="CHEBI:57597"/>
    </ligand>
</feature>
<comment type="catalytic activity">
    <reaction evidence="8 10">
        <text>glycerol + ATP = sn-glycerol 3-phosphate + ADP + H(+)</text>
        <dbReference type="Rhea" id="RHEA:21644"/>
        <dbReference type="ChEBI" id="CHEBI:15378"/>
        <dbReference type="ChEBI" id="CHEBI:17754"/>
        <dbReference type="ChEBI" id="CHEBI:30616"/>
        <dbReference type="ChEBI" id="CHEBI:57597"/>
        <dbReference type="ChEBI" id="CHEBI:456216"/>
        <dbReference type="EC" id="2.7.1.30"/>
    </reaction>
</comment>
<evidence type="ECO:0000256" key="9">
    <source>
        <dbReference type="ARBA" id="ARBA00054633"/>
    </source>
</evidence>
<evidence type="ECO:0000256" key="2">
    <source>
        <dbReference type="ARBA" id="ARBA00009156"/>
    </source>
</evidence>
<dbReference type="PIRSF" id="PIRSF000538">
    <property type="entry name" value="GlpK"/>
    <property type="match status" value="1"/>
</dbReference>